<comment type="similarity">
    <text evidence="1">Belongs to the short-chain dehydrogenases/reductases (SDR) family.</text>
</comment>
<reference evidence="4 5" key="2">
    <citation type="journal article" date="2018" name="Plant J.">
        <title>The Physcomitrella patens chromosome-scale assembly reveals moss genome structure and evolution.</title>
        <authorList>
            <person name="Lang D."/>
            <person name="Ullrich K.K."/>
            <person name="Murat F."/>
            <person name="Fuchs J."/>
            <person name="Jenkins J."/>
            <person name="Haas F.B."/>
            <person name="Piednoel M."/>
            <person name="Gundlach H."/>
            <person name="Van Bel M."/>
            <person name="Meyberg R."/>
            <person name="Vives C."/>
            <person name="Morata J."/>
            <person name="Symeonidi A."/>
            <person name="Hiss M."/>
            <person name="Muchero W."/>
            <person name="Kamisugi Y."/>
            <person name="Saleh O."/>
            <person name="Blanc G."/>
            <person name="Decker E.L."/>
            <person name="van Gessel N."/>
            <person name="Grimwood J."/>
            <person name="Hayes R.D."/>
            <person name="Graham S.W."/>
            <person name="Gunter L.E."/>
            <person name="McDaniel S.F."/>
            <person name="Hoernstein S.N.W."/>
            <person name="Larsson A."/>
            <person name="Li F.W."/>
            <person name="Perroud P.F."/>
            <person name="Phillips J."/>
            <person name="Ranjan P."/>
            <person name="Rokshar D.S."/>
            <person name="Rothfels C.J."/>
            <person name="Schneider L."/>
            <person name="Shu S."/>
            <person name="Stevenson D.W."/>
            <person name="Thummler F."/>
            <person name="Tillich M."/>
            <person name="Villarreal Aguilar J.C."/>
            <person name="Widiez T."/>
            <person name="Wong G.K."/>
            <person name="Wymore A."/>
            <person name="Zhang Y."/>
            <person name="Zimmer A.D."/>
            <person name="Quatrano R.S."/>
            <person name="Mayer K.F.X."/>
            <person name="Goodstein D."/>
            <person name="Casacuberta J.M."/>
            <person name="Vandepoele K."/>
            <person name="Reski R."/>
            <person name="Cuming A.C."/>
            <person name="Tuskan G.A."/>
            <person name="Maumus F."/>
            <person name="Salse J."/>
            <person name="Schmutz J."/>
            <person name="Rensing S.A."/>
        </authorList>
    </citation>
    <scope>NUCLEOTIDE SEQUENCE [LARGE SCALE GENOMIC DNA]</scope>
    <source>
        <strain evidence="4 5">cv. Gransden 2004</strain>
    </source>
</reference>
<dbReference type="Proteomes" id="UP000006727">
    <property type="component" value="Chromosome 9"/>
</dbReference>
<keyword evidence="5" id="KW-1185">Reference proteome</keyword>
<dbReference type="InterPro" id="IPR002347">
    <property type="entry name" value="SDR_fam"/>
</dbReference>
<organism evidence="4 5">
    <name type="scientific">Physcomitrium patens</name>
    <name type="common">Spreading-leaved earth moss</name>
    <name type="synonym">Physcomitrella patens</name>
    <dbReference type="NCBI Taxonomy" id="3218"/>
    <lineage>
        <taxon>Eukaryota</taxon>
        <taxon>Viridiplantae</taxon>
        <taxon>Streptophyta</taxon>
        <taxon>Embryophyta</taxon>
        <taxon>Bryophyta</taxon>
        <taxon>Bryophytina</taxon>
        <taxon>Bryopsida</taxon>
        <taxon>Funariidae</taxon>
        <taxon>Funariales</taxon>
        <taxon>Funariaceae</taxon>
        <taxon>Physcomitrium</taxon>
    </lineage>
</organism>
<keyword evidence="2" id="KW-0521">NADP</keyword>
<dbReference type="PANTHER" id="PTHR43490">
    <property type="entry name" value="(+)-NEOMENTHOL DEHYDROGENASE"/>
    <property type="match status" value="1"/>
</dbReference>
<accession>A0A7I4EJ74</accession>
<dbReference type="SUPFAM" id="SSF51735">
    <property type="entry name" value="NAD(P)-binding Rossmann-fold domains"/>
    <property type="match status" value="1"/>
</dbReference>
<evidence type="ECO:0000313" key="4">
    <source>
        <dbReference type="EnsemblPlants" id="Pp3c9_19790V3.1"/>
    </source>
</evidence>
<dbReference type="GO" id="GO:0016491">
    <property type="term" value="F:oxidoreductase activity"/>
    <property type="evidence" value="ECO:0007669"/>
    <property type="project" value="UniProtKB-KW"/>
</dbReference>
<name>A0A7I4EJ74_PHYPA</name>
<dbReference type="EMBL" id="ABEU02000009">
    <property type="status" value="NOT_ANNOTATED_CDS"/>
    <property type="molecule type" value="Genomic_DNA"/>
</dbReference>
<dbReference type="AlphaFoldDB" id="A0A7I4EJ74"/>
<reference evidence="4 5" key="1">
    <citation type="journal article" date="2008" name="Science">
        <title>The Physcomitrella genome reveals evolutionary insights into the conquest of land by plants.</title>
        <authorList>
            <person name="Rensing S."/>
            <person name="Lang D."/>
            <person name="Zimmer A."/>
            <person name="Terry A."/>
            <person name="Salamov A."/>
            <person name="Shapiro H."/>
            <person name="Nishiyama T."/>
            <person name="Perroud P.-F."/>
            <person name="Lindquist E."/>
            <person name="Kamisugi Y."/>
            <person name="Tanahashi T."/>
            <person name="Sakakibara K."/>
            <person name="Fujita T."/>
            <person name="Oishi K."/>
            <person name="Shin-I T."/>
            <person name="Kuroki Y."/>
            <person name="Toyoda A."/>
            <person name="Suzuki Y."/>
            <person name="Hashimoto A."/>
            <person name="Yamaguchi K."/>
            <person name="Sugano A."/>
            <person name="Kohara Y."/>
            <person name="Fujiyama A."/>
            <person name="Anterola A."/>
            <person name="Aoki S."/>
            <person name="Ashton N."/>
            <person name="Barbazuk W.B."/>
            <person name="Barker E."/>
            <person name="Bennetzen J."/>
            <person name="Bezanilla M."/>
            <person name="Blankenship R."/>
            <person name="Cho S.H."/>
            <person name="Dutcher S."/>
            <person name="Estelle M."/>
            <person name="Fawcett J.A."/>
            <person name="Gundlach H."/>
            <person name="Hanada K."/>
            <person name="Heyl A."/>
            <person name="Hicks K.A."/>
            <person name="Hugh J."/>
            <person name="Lohr M."/>
            <person name="Mayer K."/>
            <person name="Melkozernov A."/>
            <person name="Murata T."/>
            <person name="Nelson D."/>
            <person name="Pils B."/>
            <person name="Prigge M."/>
            <person name="Reiss B."/>
            <person name="Renner T."/>
            <person name="Rombauts S."/>
            <person name="Rushton P."/>
            <person name="Sanderfoot A."/>
            <person name="Schween G."/>
            <person name="Shiu S.-H."/>
            <person name="Stueber K."/>
            <person name="Theodoulou F.L."/>
            <person name="Tu H."/>
            <person name="Van de Peer Y."/>
            <person name="Verrier P.J."/>
            <person name="Waters E."/>
            <person name="Wood A."/>
            <person name="Yang L."/>
            <person name="Cove D."/>
            <person name="Cuming A."/>
            <person name="Hasebe M."/>
            <person name="Lucas S."/>
            <person name="Mishler D.B."/>
            <person name="Reski R."/>
            <person name="Grigoriev I."/>
            <person name="Quatrano R.S."/>
            <person name="Boore J.L."/>
        </authorList>
    </citation>
    <scope>NUCLEOTIDE SEQUENCE [LARGE SCALE GENOMIC DNA]</scope>
    <source>
        <strain evidence="4 5">cv. Gransden 2004</strain>
    </source>
</reference>
<dbReference type="PRINTS" id="PR00081">
    <property type="entry name" value="GDHRDH"/>
</dbReference>
<evidence type="ECO:0000256" key="3">
    <source>
        <dbReference type="ARBA" id="ARBA00023002"/>
    </source>
</evidence>
<evidence type="ECO:0000256" key="2">
    <source>
        <dbReference type="ARBA" id="ARBA00022857"/>
    </source>
</evidence>
<dbReference type="Pfam" id="PF00106">
    <property type="entry name" value="adh_short"/>
    <property type="match status" value="1"/>
</dbReference>
<evidence type="ECO:0000313" key="5">
    <source>
        <dbReference type="Proteomes" id="UP000006727"/>
    </source>
</evidence>
<sequence>MQSPGATCDLKLALKIPPQLPTRSSVTFSTASVNETRQFIDKNPNLPPGPHRLLNPHPPDLLTLPLKPHTASVSESDHKAEPDFISSTGVSSNLLRGVSVLGAAARCLDFVEMRTVSVTYGCGFGIRWWSKNTVAVVTGSNKGLGRAIVLELARNGVTVVSTARDTARGLAAVESQVKAEPELKDLIHFHPLDVTVEKSVTQLASYLQNNYGGVDILINNAAVQKFSEEYDDAVETIEANYFGARRVTDNLLPLLRASPFGARIVMQVGQMENFDHNEYLKAKIHEAVGQKDESIVVALAVKYLEDVKAGRAKEENWGKNLHQYRESKLFMNAYTRVLAAKTSSKLEHQKIFVNAVCPGAMKTDFLEEFK</sequence>
<keyword evidence="3" id="KW-0560">Oxidoreductase</keyword>
<evidence type="ECO:0000256" key="1">
    <source>
        <dbReference type="ARBA" id="ARBA00006484"/>
    </source>
</evidence>
<dbReference type="EnsemblPlants" id="Pp3c9_19790V3.1">
    <property type="protein sequence ID" value="Pp3c9_19790V3.1"/>
    <property type="gene ID" value="Pp3c9_19790"/>
</dbReference>
<dbReference type="InterPro" id="IPR036291">
    <property type="entry name" value="NAD(P)-bd_dom_sf"/>
</dbReference>
<dbReference type="Gene3D" id="3.40.50.720">
    <property type="entry name" value="NAD(P)-binding Rossmann-like Domain"/>
    <property type="match status" value="1"/>
</dbReference>
<dbReference type="PANTHER" id="PTHR43490:SF73">
    <property type="entry name" value="OS07G0685800 PROTEIN"/>
    <property type="match status" value="1"/>
</dbReference>
<reference evidence="4" key="3">
    <citation type="submission" date="2020-12" db="UniProtKB">
        <authorList>
            <consortium name="EnsemblPlants"/>
        </authorList>
    </citation>
    <scope>IDENTIFICATION</scope>
</reference>
<dbReference type="Gramene" id="Pp3c9_19790V3.1">
    <property type="protein sequence ID" value="Pp3c9_19790V3.1"/>
    <property type="gene ID" value="Pp3c9_19790"/>
</dbReference>
<protein>
    <submittedName>
        <fullName evidence="4">Uncharacterized protein</fullName>
    </submittedName>
</protein>
<dbReference type="InParanoid" id="A0A7I4EJ74"/>
<proteinExistence type="inferred from homology"/>